<dbReference type="PANTHER" id="PTHR48090">
    <property type="entry name" value="UNDECAPRENYL-PHOSPHATE 4-DEOXY-4-FORMAMIDO-L-ARABINOSE TRANSFERASE-RELATED"/>
    <property type="match status" value="1"/>
</dbReference>
<name>A0A833P3M5_UNCSA</name>
<dbReference type="SUPFAM" id="SSF53448">
    <property type="entry name" value="Nucleotide-diphospho-sugar transferases"/>
    <property type="match status" value="1"/>
</dbReference>
<dbReference type="Pfam" id="PF00535">
    <property type="entry name" value="Glycos_transf_2"/>
    <property type="match status" value="1"/>
</dbReference>
<dbReference type="Proteomes" id="UP000488506">
    <property type="component" value="Unassembled WGS sequence"/>
</dbReference>
<dbReference type="Gene3D" id="3.90.550.10">
    <property type="entry name" value="Spore Coat Polysaccharide Biosynthesis Protein SpsA, Chain A"/>
    <property type="match status" value="1"/>
</dbReference>
<dbReference type="CDD" id="cd04179">
    <property type="entry name" value="DPM_DPG-synthase_like"/>
    <property type="match status" value="1"/>
</dbReference>
<dbReference type="EMBL" id="WPAF01000001">
    <property type="protein sequence ID" value="KAF0135181.1"/>
    <property type="molecule type" value="Genomic_DNA"/>
</dbReference>
<accession>A0A833P3M5</accession>
<evidence type="ECO:0000259" key="1">
    <source>
        <dbReference type="Pfam" id="PF00535"/>
    </source>
</evidence>
<dbReference type="InterPro" id="IPR029044">
    <property type="entry name" value="Nucleotide-diphossugar_trans"/>
</dbReference>
<dbReference type="PANTHER" id="PTHR48090:SF7">
    <property type="entry name" value="RFBJ PROTEIN"/>
    <property type="match status" value="1"/>
</dbReference>
<organism evidence="2 3">
    <name type="scientific">Candidatus Saganbacteria bacterium</name>
    <dbReference type="NCBI Taxonomy" id="2575572"/>
    <lineage>
        <taxon>Bacteria</taxon>
        <taxon>Bacillati</taxon>
        <taxon>Saganbacteria</taxon>
    </lineage>
</organism>
<sequence length="245" mass="28104">MKLDIIIPVYNEKDNILQVFKALGQSVKTPFRILICYDNENDSTLPVIRNAKDLGFEILLVKNQRAGVHGAITTGFNYSDAPAVLVFPADDTYNCGIIDKMYEKFLQGNDIVAASRFMKGGCMKDCPWIKNILVRASSYTLNRFALIPIKDASNGFRLFSRRLINSVLIESTQGFTYSIELLVKCHRLGWKIAEVPALWYERTKGQSRFHVVNWLFHYLRWYIYGFATTYLRLSPKTVRLKKGAI</sequence>
<dbReference type="InterPro" id="IPR050256">
    <property type="entry name" value="Glycosyltransferase_2"/>
</dbReference>
<evidence type="ECO:0000313" key="2">
    <source>
        <dbReference type="EMBL" id="KAF0135181.1"/>
    </source>
</evidence>
<dbReference type="AlphaFoldDB" id="A0A833P3M5"/>
<comment type="caution">
    <text evidence="2">The sequence shown here is derived from an EMBL/GenBank/DDBJ whole genome shotgun (WGS) entry which is preliminary data.</text>
</comment>
<dbReference type="InterPro" id="IPR001173">
    <property type="entry name" value="Glyco_trans_2-like"/>
</dbReference>
<gene>
    <name evidence="2" type="ORF">FD145_7</name>
</gene>
<feature type="domain" description="Glycosyltransferase 2-like" evidence="1">
    <location>
        <begin position="5"/>
        <end position="165"/>
    </location>
</feature>
<proteinExistence type="predicted"/>
<reference evidence="2 3" key="1">
    <citation type="submission" date="2019-12" db="EMBL/GenBank/DDBJ databases">
        <authorList>
            <person name="Wolfe R."/>
            <person name="Danczak R."/>
            <person name="Wilkins M."/>
        </authorList>
    </citation>
    <scope>NUCLEOTIDE SEQUENCE [LARGE SCALE GENOMIC DNA]</scope>
    <source>
        <strain evidence="2">X2_MaxBin.013</strain>
    </source>
</reference>
<evidence type="ECO:0000313" key="3">
    <source>
        <dbReference type="Proteomes" id="UP000488506"/>
    </source>
</evidence>
<protein>
    <recommendedName>
        <fullName evidence="1">Glycosyltransferase 2-like domain-containing protein</fullName>
    </recommendedName>
</protein>